<evidence type="ECO:0000313" key="1">
    <source>
        <dbReference type="EMBL" id="KKT32466.1"/>
    </source>
</evidence>
<accession>A0A837I5A9</accession>
<dbReference type="AlphaFoldDB" id="A0A837I5A9"/>
<dbReference type="EMBL" id="LCHK01000014">
    <property type="protein sequence ID" value="KKT32466.1"/>
    <property type="molecule type" value="Genomic_DNA"/>
</dbReference>
<evidence type="ECO:0000313" key="2">
    <source>
        <dbReference type="Proteomes" id="UP000034012"/>
    </source>
</evidence>
<organism evidence="1 2">
    <name type="scientific">Candidatus Woesebacteria bacterium GW2011_GWB1_44_11</name>
    <dbReference type="NCBI Taxonomy" id="1618579"/>
    <lineage>
        <taxon>Bacteria</taxon>
        <taxon>Candidatus Woeseibacteriota</taxon>
    </lineage>
</organism>
<proteinExistence type="predicted"/>
<comment type="caution">
    <text evidence="1">The sequence shown here is derived from an EMBL/GenBank/DDBJ whole genome shotgun (WGS) entry which is preliminary data.</text>
</comment>
<protein>
    <submittedName>
        <fullName evidence="1">Uncharacterized protein</fullName>
    </submittedName>
</protein>
<dbReference type="Proteomes" id="UP000034012">
    <property type="component" value="Unassembled WGS sequence"/>
</dbReference>
<gene>
    <name evidence="1" type="ORF">UW20_C0014G0016</name>
</gene>
<sequence>MGKRDTIRKLWEILIEMVTGAADTAAVLTAAEAGVVLADEAGGLLSVRIEADARCLKQFAATAKKSARFLLDPQTAQGGPDLGAINAKLDKILNILEPKVATPVIPAPVVKEEKIADKVDLSKIKKAVKKAVKKTASTKKK</sequence>
<name>A0A837I5A9_9BACT</name>
<reference evidence="1 2" key="1">
    <citation type="journal article" date="2015" name="Nature">
        <title>rRNA introns, odd ribosomes, and small enigmatic genomes across a large radiation of phyla.</title>
        <authorList>
            <person name="Brown C.T."/>
            <person name="Hug L.A."/>
            <person name="Thomas B.C."/>
            <person name="Sharon I."/>
            <person name="Castelle C.J."/>
            <person name="Singh A."/>
            <person name="Wilkins M.J."/>
            <person name="Williams K.H."/>
            <person name="Banfield J.F."/>
        </authorList>
    </citation>
    <scope>NUCLEOTIDE SEQUENCE [LARGE SCALE GENOMIC DNA]</scope>
</reference>